<accession>A0AA85JEE9</accession>
<keyword evidence="8" id="KW-1015">Disulfide bond</keyword>
<keyword evidence="11" id="KW-1185">Reference proteome</keyword>
<feature type="disulfide bond" evidence="8">
    <location>
        <begin position="63"/>
        <end position="106"/>
    </location>
</feature>
<dbReference type="InterPro" id="IPR015883">
    <property type="entry name" value="Glyco_hydro_20_cat"/>
</dbReference>
<dbReference type="Pfam" id="PF14845">
    <property type="entry name" value="Glycohydro_20b2"/>
    <property type="match status" value="1"/>
</dbReference>
<evidence type="ECO:0000256" key="1">
    <source>
        <dbReference type="ARBA" id="ARBA00001231"/>
    </source>
</evidence>
<dbReference type="PIRSF" id="PIRSF001093">
    <property type="entry name" value="B-hxosamndse_ab_euk"/>
    <property type="match status" value="1"/>
</dbReference>
<comment type="similarity">
    <text evidence="2 7">Belongs to the glycosyl hydrolase 20 family.</text>
</comment>
<dbReference type="GO" id="GO:0005975">
    <property type="term" value="P:carbohydrate metabolic process"/>
    <property type="evidence" value="ECO:0007669"/>
    <property type="project" value="InterPro"/>
</dbReference>
<organism evidence="11 12">
    <name type="scientific">Trichobilharzia regenti</name>
    <name type="common">Nasal bird schistosome</name>
    <dbReference type="NCBI Taxonomy" id="157069"/>
    <lineage>
        <taxon>Eukaryota</taxon>
        <taxon>Metazoa</taxon>
        <taxon>Spiralia</taxon>
        <taxon>Lophotrochozoa</taxon>
        <taxon>Platyhelminthes</taxon>
        <taxon>Trematoda</taxon>
        <taxon>Digenea</taxon>
        <taxon>Strigeidida</taxon>
        <taxon>Schistosomatoidea</taxon>
        <taxon>Schistosomatidae</taxon>
        <taxon>Trichobilharzia</taxon>
    </lineage>
</organism>
<dbReference type="Gene3D" id="3.30.379.10">
    <property type="entry name" value="Chitobiase/beta-hexosaminidase domain 2-like"/>
    <property type="match status" value="1"/>
</dbReference>
<evidence type="ECO:0000313" key="11">
    <source>
        <dbReference type="Proteomes" id="UP000050795"/>
    </source>
</evidence>
<feature type="domain" description="Glycoside hydrolase family 20 catalytic" evidence="9">
    <location>
        <begin position="188"/>
        <end position="509"/>
    </location>
</feature>
<evidence type="ECO:0000313" key="12">
    <source>
        <dbReference type="WBParaSite" id="TREG1_143100.3"/>
    </source>
</evidence>
<dbReference type="GO" id="GO:0016020">
    <property type="term" value="C:membrane"/>
    <property type="evidence" value="ECO:0007669"/>
    <property type="project" value="TreeGrafter"/>
</dbReference>
<dbReference type="Pfam" id="PF00728">
    <property type="entry name" value="Glyco_hydro_20"/>
    <property type="match status" value="1"/>
</dbReference>
<dbReference type="WBParaSite" id="TREG1_143100.3">
    <property type="protein sequence ID" value="TREG1_143100.3"/>
    <property type="gene ID" value="TREG1_143100"/>
</dbReference>
<dbReference type="GO" id="GO:0006689">
    <property type="term" value="P:ganglioside catabolic process"/>
    <property type="evidence" value="ECO:0007669"/>
    <property type="project" value="TreeGrafter"/>
</dbReference>
<keyword evidence="4 7" id="KW-0378">Hydrolase</keyword>
<evidence type="ECO:0000256" key="3">
    <source>
        <dbReference type="ARBA" id="ARBA00022729"/>
    </source>
</evidence>
<evidence type="ECO:0000259" key="9">
    <source>
        <dbReference type="Pfam" id="PF00728"/>
    </source>
</evidence>
<protein>
    <recommendedName>
        <fullName evidence="7">Beta-hexosaminidase</fullName>
        <ecNumber evidence="7">3.2.1.52</ecNumber>
    </recommendedName>
</protein>
<evidence type="ECO:0000256" key="4">
    <source>
        <dbReference type="ARBA" id="ARBA00022801"/>
    </source>
</evidence>
<feature type="domain" description="Beta-hexosaminidase eukaryotic type N-terminal" evidence="10">
    <location>
        <begin position="34"/>
        <end position="152"/>
    </location>
</feature>
<dbReference type="FunFam" id="3.20.20.80:FF:000063">
    <property type="entry name" value="Beta-hexosaminidase"/>
    <property type="match status" value="1"/>
</dbReference>
<evidence type="ECO:0000256" key="8">
    <source>
        <dbReference type="PIRSR" id="PIRSR001093-2"/>
    </source>
</evidence>
<evidence type="ECO:0000256" key="6">
    <source>
        <dbReference type="ARBA" id="ARBA00023295"/>
    </source>
</evidence>
<sequence length="546" mass="63301">MKSICIHHTLKMNRNRFPCIILLIHFTVLISALIPKPYEYNQTTTILCNIDETLQFIHDYHSCFILMESLKRFYEHLTINNPPSLASNDIASCFITSLSVDIEQSCDETENKLWPYDMMDESYMVNITDGIIEISSQEIWGTLHALETILQLVYRISKILFLLTLGCTQFRFRQKVIYQGVVNDVPIFTHRGIMIDTARHFLSISEIEKMIDAMSMVKMNTLHWHVTDDESFPYSFFSYPELSTWGSYDDKSTVYLPDEVNALLEYARLRGVRVIPEFQTPAHTMRWNLLNIPLLTRCFKGDEPDFAYGPMNPTENITYTFLSRIFNEVLTAFPDSMIHLGGSDVSYDCWKSNPFIRNFMNDNGYGDDYTKLESYYFQRLMTTILGANSSEWTTSPIVWQDVFENGFREETPVVIHLYKPDWAQILDEVTKTGYRAILSSCWDLSAVEPGDDWKKVYECDLISFEATDEQLSLIIGGEALLWGQYIDDANLFTETWPLAAAVAERLWSQEQSETDEFAQRLHQLRCQMLKRGWPAQVITGPGFCYP</sequence>
<evidence type="ECO:0000259" key="10">
    <source>
        <dbReference type="Pfam" id="PF14845"/>
    </source>
</evidence>
<keyword evidence="3" id="KW-0732">Signal</keyword>
<evidence type="ECO:0000256" key="2">
    <source>
        <dbReference type="ARBA" id="ARBA00006285"/>
    </source>
</evidence>
<dbReference type="PANTHER" id="PTHR22600:SF21">
    <property type="entry name" value="BETA-HEXOSAMINIDASE A"/>
    <property type="match status" value="1"/>
</dbReference>
<dbReference type="GO" id="GO:0004563">
    <property type="term" value="F:beta-N-acetylhexosaminidase activity"/>
    <property type="evidence" value="ECO:0007669"/>
    <property type="project" value="UniProtKB-EC"/>
</dbReference>
<dbReference type="EC" id="3.2.1.52" evidence="7"/>
<reference evidence="11" key="1">
    <citation type="submission" date="2022-06" db="EMBL/GenBank/DDBJ databases">
        <authorList>
            <person name="Berger JAMES D."/>
            <person name="Berger JAMES D."/>
        </authorList>
    </citation>
    <scope>NUCLEOTIDE SEQUENCE [LARGE SCALE GENOMIC DNA]</scope>
</reference>
<dbReference type="GO" id="GO:0005764">
    <property type="term" value="C:lysosome"/>
    <property type="evidence" value="ECO:0007669"/>
    <property type="project" value="TreeGrafter"/>
</dbReference>
<name>A0AA85JEE9_TRIRE</name>
<dbReference type="InterPro" id="IPR029019">
    <property type="entry name" value="HEX_eukaryotic_N"/>
</dbReference>
<feature type="disulfide bond" evidence="8">
    <location>
        <begin position="526"/>
        <end position="544"/>
    </location>
</feature>
<dbReference type="InterPro" id="IPR029018">
    <property type="entry name" value="Hex-like_dom2"/>
</dbReference>
<dbReference type="InterPro" id="IPR017853">
    <property type="entry name" value="GH"/>
</dbReference>
<dbReference type="SUPFAM" id="SSF55545">
    <property type="entry name" value="beta-N-acetylhexosaminidase-like domain"/>
    <property type="match status" value="1"/>
</dbReference>
<comment type="catalytic activity">
    <reaction evidence="1 7">
        <text>Hydrolysis of terminal non-reducing N-acetyl-D-hexosamine residues in N-acetyl-beta-D-hexosaminides.</text>
        <dbReference type="EC" id="3.2.1.52"/>
    </reaction>
</comment>
<dbReference type="AlphaFoldDB" id="A0AA85JEE9"/>
<dbReference type="Proteomes" id="UP000050795">
    <property type="component" value="Unassembled WGS sequence"/>
</dbReference>
<dbReference type="PANTHER" id="PTHR22600">
    <property type="entry name" value="BETA-HEXOSAMINIDASE"/>
    <property type="match status" value="1"/>
</dbReference>
<evidence type="ECO:0000256" key="7">
    <source>
        <dbReference type="PIRNR" id="PIRNR001093"/>
    </source>
</evidence>
<evidence type="ECO:0000256" key="5">
    <source>
        <dbReference type="ARBA" id="ARBA00023180"/>
    </source>
</evidence>
<proteinExistence type="inferred from homology"/>
<dbReference type="SUPFAM" id="SSF51445">
    <property type="entry name" value="(Trans)glycosidases"/>
    <property type="match status" value="1"/>
</dbReference>
<dbReference type="InterPro" id="IPR025705">
    <property type="entry name" value="Beta_hexosaminidase_sua/sub"/>
</dbReference>
<feature type="disulfide bond" evidence="8">
    <location>
        <begin position="298"/>
        <end position="349"/>
    </location>
</feature>
<dbReference type="GO" id="GO:0030203">
    <property type="term" value="P:glycosaminoglycan metabolic process"/>
    <property type="evidence" value="ECO:0007669"/>
    <property type="project" value="TreeGrafter"/>
</dbReference>
<keyword evidence="5" id="KW-0325">Glycoprotein</keyword>
<dbReference type="PRINTS" id="PR00738">
    <property type="entry name" value="GLHYDRLASE20"/>
</dbReference>
<reference evidence="12" key="2">
    <citation type="submission" date="2023-11" db="UniProtKB">
        <authorList>
            <consortium name="WormBaseParasite"/>
        </authorList>
    </citation>
    <scope>IDENTIFICATION</scope>
</reference>
<dbReference type="Gene3D" id="3.20.20.80">
    <property type="entry name" value="Glycosidases"/>
    <property type="match status" value="1"/>
</dbReference>
<keyword evidence="6 7" id="KW-0326">Glycosidase</keyword>